<evidence type="ECO:0000313" key="1">
    <source>
        <dbReference type="EMBL" id="MBX55726.1"/>
    </source>
</evidence>
<dbReference type="EMBL" id="GGEC01075242">
    <property type="protein sequence ID" value="MBX55726.1"/>
    <property type="molecule type" value="Transcribed_RNA"/>
</dbReference>
<name>A0A2P2PLV4_RHIMU</name>
<accession>A0A2P2PLV4</accession>
<protein>
    <submittedName>
        <fullName evidence="1">Uncharacterized protein</fullName>
    </submittedName>
</protein>
<dbReference type="AlphaFoldDB" id="A0A2P2PLV4"/>
<proteinExistence type="predicted"/>
<reference evidence="1" key="1">
    <citation type="submission" date="2018-02" db="EMBL/GenBank/DDBJ databases">
        <title>Rhizophora mucronata_Transcriptome.</title>
        <authorList>
            <person name="Meera S.P."/>
            <person name="Sreeshan A."/>
            <person name="Augustine A."/>
        </authorList>
    </citation>
    <scope>NUCLEOTIDE SEQUENCE</scope>
    <source>
        <tissue evidence="1">Leaf</tissue>
    </source>
</reference>
<sequence>MRSDRYGIYVTTVNTKNWIQRLEAGIFDSERIK</sequence>
<organism evidence="1">
    <name type="scientific">Rhizophora mucronata</name>
    <name type="common">Asiatic mangrove</name>
    <dbReference type="NCBI Taxonomy" id="61149"/>
    <lineage>
        <taxon>Eukaryota</taxon>
        <taxon>Viridiplantae</taxon>
        <taxon>Streptophyta</taxon>
        <taxon>Embryophyta</taxon>
        <taxon>Tracheophyta</taxon>
        <taxon>Spermatophyta</taxon>
        <taxon>Magnoliopsida</taxon>
        <taxon>eudicotyledons</taxon>
        <taxon>Gunneridae</taxon>
        <taxon>Pentapetalae</taxon>
        <taxon>rosids</taxon>
        <taxon>fabids</taxon>
        <taxon>Malpighiales</taxon>
        <taxon>Rhizophoraceae</taxon>
        <taxon>Rhizophora</taxon>
    </lineage>
</organism>